<sequence>MNGKTARVFLSIADTQCRPSRLSRYNTGWVSCAPIIVIGLTIFLPPACLLQAGVSTPALCDCRPAKAYRISYRLRYPAVGLFFPCLATPPIGSEKGSSPTGPRPNSQCKKSLTTWSLEGALPHGIGLPDPACVFLHGNNWI</sequence>
<keyword evidence="1" id="KW-0812">Transmembrane</keyword>
<accession>A0A2J6SWD6</accession>
<dbReference type="InParanoid" id="A0A2J6SWD6"/>
<evidence type="ECO:0000313" key="3">
    <source>
        <dbReference type="Proteomes" id="UP000235371"/>
    </source>
</evidence>
<organism evidence="2 3">
    <name type="scientific">Hyaloscypha bicolor E</name>
    <dbReference type="NCBI Taxonomy" id="1095630"/>
    <lineage>
        <taxon>Eukaryota</taxon>
        <taxon>Fungi</taxon>
        <taxon>Dikarya</taxon>
        <taxon>Ascomycota</taxon>
        <taxon>Pezizomycotina</taxon>
        <taxon>Leotiomycetes</taxon>
        <taxon>Helotiales</taxon>
        <taxon>Hyaloscyphaceae</taxon>
        <taxon>Hyaloscypha</taxon>
        <taxon>Hyaloscypha bicolor</taxon>
    </lineage>
</organism>
<feature type="transmembrane region" description="Helical" evidence="1">
    <location>
        <begin position="28"/>
        <end position="54"/>
    </location>
</feature>
<keyword evidence="1" id="KW-0472">Membrane</keyword>
<dbReference type="Proteomes" id="UP000235371">
    <property type="component" value="Unassembled WGS sequence"/>
</dbReference>
<dbReference type="AlphaFoldDB" id="A0A2J6SWD6"/>
<gene>
    <name evidence="2" type="ORF">K444DRAFT_96950</name>
</gene>
<keyword evidence="3" id="KW-1185">Reference proteome</keyword>
<keyword evidence="1" id="KW-1133">Transmembrane helix</keyword>
<proteinExistence type="predicted"/>
<evidence type="ECO:0000256" key="1">
    <source>
        <dbReference type="SAM" id="Phobius"/>
    </source>
</evidence>
<reference evidence="2 3" key="1">
    <citation type="submission" date="2016-04" db="EMBL/GenBank/DDBJ databases">
        <title>A degradative enzymes factory behind the ericoid mycorrhizal symbiosis.</title>
        <authorList>
            <consortium name="DOE Joint Genome Institute"/>
            <person name="Martino E."/>
            <person name="Morin E."/>
            <person name="Grelet G."/>
            <person name="Kuo A."/>
            <person name="Kohler A."/>
            <person name="Daghino S."/>
            <person name="Barry K."/>
            <person name="Choi C."/>
            <person name="Cichocki N."/>
            <person name="Clum A."/>
            <person name="Copeland A."/>
            <person name="Hainaut M."/>
            <person name="Haridas S."/>
            <person name="Labutti K."/>
            <person name="Lindquist E."/>
            <person name="Lipzen A."/>
            <person name="Khouja H.-R."/>
            <person name="Murat C."/>
            <person name="Ohm R."/>
            <person name="Olson A."/>
            <person name="Spatafora J."/>
            <person name="Veneault-Fourrey C."/>
            <person name="Henrissat B."/>
            <person name="Grigoriev I."/>
            <person name="Martin F."/>
            <person name="Perotto S."/>
        </authorList>
    </citation>
    <scope>NUCLEOTIDE SEQUENCE [LARGE SCALE GENOMIC DNA]</scope>
    <source>
        <strain evidence="2 3">E</strain>
    </source>
</reference>
<dbReference type="GeneID" id="36596916"/>
<dbReference type="RefSeq" id="XP_024731982.1">
    <property type="nucleotide sequence ID" value="XM_024888840.1"/>
</dbReference>
<name>A0A2J6SWD6_9HELO</name>
<evidence type="ECO:0000313" key="2">
    <source>
        <dbReference type="EMBL" id="PMD55078.1"/>
    </source>
</evidence>
<dbReference type="EMBL" id="KZ613856">
    <property type="protein sequence ID" value="PMD55078.1"/>
    <property type="molecule type" value="Genomic_DNA"/>
</dbReference>
<protein>
    <submittedName>
        <fullName evidence="2">Uncharacterized protein</fullName>
    </submittedName>
</protein>